<dbReference type="UniPathway" id="UPA00143"/>
<keyword evidence="1" id="KW-0479">Metal-binding</keyword>
<dbReference type="GO" id="GO:0071596">
    <property type="term" value="P:ubiquitin-dependent protein catabolic process via the N-end rule pathway"/>
    <property type="evidence" value="ECO:0007669"/>
    <property type="project" value="UniProtKB-UniRule"/>
</dbReference>
<reference evidence="3" key="2">
    <citation type="submission" date="2016-11" db="UniProtKB">
        <authorList>
            <consortium name="WormBaseParasite"/>
        </authorList>
    </citation>
    <scope>IDENTIFICATION</scope>
</reference>
<keyword evidence="1" id="KW-0808">Transferase</keyword>
<keyword evidence="1" id="KW-0833">Ubl conjugation pathway</keyword>
<comment type="function">
    <text evidence="1">Ubiquitin ligase protein which is a component of the N-end rule pathway. Recognizes and binds to proteins bearing specific N-terminal residues that are destabilizing according to the N-end rule, leading to their ubiquitination and subsequent degradation.</text>
</comment>
<sequence>MVEAMDEGTEFAEMLETTDEATESSGDEMANGINEIQLSPMSSKFVCAICNITTVNPLVYPIGLLCRVTANYVIEHALSIDPSLLSLDDNLLGMGINGQNICTTDVMLKKFNFFYWQYLNSYSPKYANLVHVPAGIDIRTCGHCVHFKCFQHYMRQNGNYDPESMNNSHPMEWLIRFLCPICFVVVHCVLPIIPEIKFKQKRLCIHSKKSDKLLIATIIDKYIWCGIDQINEKIFQKIQKLGIEVQFTRDSMNKIVIVDEQTGCLRYRELFSKFITLCHKWTNNWRDTYCDNPARIQSSTIGIIKGICERNILSSELCFSPPPYTELPTKFLIYGARYGADELDLKFAKYEWKQLTFGYDHVSSDFLHQFISNFMQPSGLPRSSHEEENDDINIPMILFDLKTTLIRLSIYVITSDWLMDKEKKSFFFNL</sequence>
<dbReference type="STRING" id="7209.A0A1I7VBI2"/>
<dbReference type="Proteomes" id="UP000095285">
    <property type="component" value="Unassembled WGS sequence"/>
</dbReference>
<accession>A0A1I7VBI2</accession>
<keyword evidence="1" id="KW-0863">Zinc-finger</keyword>
<organism evidence="2 3">
    <name type="scientific">Loa loa</name>
    <name type="common">Eye worm</name>
    <name type="synonym">Filaria loa</name>
    <dbReference type="NCBI Taxonomy" id="7209"/>
    <lineage>
        <taxon>Eukaryota</taxon>
        <taxon>Metazoa</taxon>
        <taxon>Ecdysozoa</taxon>
        <taxon>Nematoda</taxon>
        <taxon>Chromadorea</taxon>
        <taxon>Rhabditida</taxon>
        <taxon>Spirurina</taxon>
        <taxon>Spiruromorpha</taxon>
        <taxon>Filarioidea</taxon>
        <taxon>Onchocercidae</taxon>
        <taxon>Loa</taxon>
    </lineage>
</organism>
<dbReference type="GO" id="GO:0008270">
    <property type="term" value="F:zinc ion binding"/>
    <property type="evidence" value="ECO:0007669"/>
    <property type="project" value="UniProtKB-UniRule"/>
</dbReference>
<dbReference type="AlphaFoldDB" id="A0A1I7VBI2"/>
<dbReference type="GO" id="GO:0000151">
    <property type="term" value="C:ubiquitin ligase complex"/>
    <property type="evidence" value="ECO:0007669"/>
    <property type="project" value="TreeGrafter"/>
</dbReference>
<protein>
    <recommendedName>
        <fullName evidence="1">E3 ubiquitin-protein ligase</fullName>
        <ecNumber evidence="1">2.3.2.27</ecNumber>
    </recommendedName>
</protein>
<reference evidence="2" key="1">
    <citation type="submission" date="2012-04" db="EMBL/GenBank/DDBJ databases">
        <title>The Genome Sequence of Loa loa.</title>
        <authorList>
            <consortium name="The Broad Institute Genome Sequencing Platform"/>
            <consortium name="Broad Institute Genome Sequencing Center for Infectious Disease"/>
            <person name="Nutman T.B."/>
            <person name="Fink D.L."/>
            <person name="Russ C."/>
            <person name="Young S."/>
            <person name="Zeng Q."/>
            <person name="Gargeya S."/>
            <person name="Alvarado L."/>
            <person name="Berlin A."/>
            <person name="Chapman S.B."/>
            <person name="Chen Z."/>
            <person name="Freedman E."/>
            <person name="Gellesch M."/>
            <person name="Goldberg J."/>
            <person name="Griggs A."/>
            <person name="Gujja S."/>
            <person name="Heilman E.R."/>
            <person name="Heiman D."/>
            <person name="Howarth C."/>
            <person name="Mehta T."/>
            <person name="Neiman D."/>
            <person name="Pearson M."/>
            <person name="Roberts A."/>
            <person name="Saif S."/>
            <person name="Shea T."/>
            <person name="Shenoy N."/>
            <person name="Sisk P."/>
            <person name="Stolte C."/>
            <person name="Sykes S."/>
            <person name="White J."/>
            <person name="Yandava C."/>
            <person name="Haas B."/>
            <person name="Henn M.R."/>
            <person name="Nusbaum C."/>
            <person name="Birren B."/>
        </authorList>
    </citation>
    <scope>NUCLEOTIDE SEQUENCE [LARGE SCALE GENOMIC DNA]</scope>
</reference>
<keyword evidence="2" id="KW-1185">Reference proteome</keyword>
<dbReference type="EC" id="2.3.2.27" evidence="1"/>
<name>A0A1I7VBI2_LOALO</name>
<comment type="similarity">
    <text evidence="1">Belongs to the E3 ubiquitin-protein ligase UBR1-like family.</text>
</comment>
<dbReference type="PANTHER" id="PTHR21497">
    <property type="entry name" value="UBIQUITIN LIGASE E3 ALPHA-RELATED"/>
    <property type="match status" value="1"/>
</dbReference>
<comment type="pathway">
    <text evidence="1">Protein modification; protein ubiquitination.</text>
</comment>
<dbReference type="WBParaSite" id="EN70_11933">
    <property type="protein sequence ID" value="EN70_11933"/>
    <property type="gene ID" value="EN70_11933"/>
</dbReference>
<evidence type="ECO:0000256" key="1">
    <source>
        <dbReference type="RuleBase" id="RU366018"/>
    </source>
</evidence>
<dbReference type="GO" id="GO:0061630">
    <property type="term" value="F:ubiquitin protein ligase activity"/>
    <property type="evidence" value="ECO:0007669"/>
    <property type="project" value="UniProtKB-UniRule"/>
</dbReference>
<comment type="catalytic activity">
    <reaction evidence="1">
        <text>S-ubiquitinyl-[E2 ubiquitin-conjugating enzyme]-L-cysteine + [acceptor protein]-L-lysine = [E2 ubiquitin-conjugating enzyme]-L-cysteine + N(6)-ubiquitinyl-[acceptor protein]-L-lysine.</text>
        <dbReference type="EC" id="2.3.2.27"/>
    </reaction>
</comment>
<keyword evidence="1" id="KW-0862">Zinc</keyword>
<dbReference type="GO" id="GO:0005737">
    <property type="term" value="C:cytoplasm"/>
    <property type="evidence" value="ECO:0007669"/>
    <property type="project" value="TreeGrafter"/>
</dbReference>
<proteinExistence type="inferred from homology"/>
<evidence type="ECO:0000313" key="2">
    <source>
        <dbReference type="Proteomes" id="UP000095285"/>
    </source>
</evidence>
<dbReference type="GO" id="GO:0016567">
    <property type="term" value="P:protein ubiquitination"/>
    <property type="evidence" value="ECO:0007669"/>
    <property type="project" value="UniProtKB-UniRule"/>
</dbReference>
<dbReference type="PANTHER" id="PTHR21497:SF24">
    <property type="entry name" value="E3 UBIQUITIN-PROTEIN LIGASE UBR1"/>
    <property type="match status" value="1"/>
</dbReference>
<evidence type="ECO:0000313" key="3">
    <source>
        <dbReference type="WBParaSite" id="EN70_11933"/>
    </source>
</evidence>
<dbReference type="InterPro" id="IPR039164">
    <property type="entry name" value="UBR1-like"/>
</dbReference>